<protein>
    <submittedName>
        <fullName evidence="7">Galactose-1-phosphate uridylyltransferase</fullName>
    </submittedName>
    <submittedName>
        <fullName evidence="8">Putative UDP-glucose--hexose-1-phosphate uridylyltransferase</fullName>
        <ecNumber evidence="8">2.7.7.12</ecNumber>
    </submittedName>
</protein>
<dbReference type="InterPro" id="IPR005849">
    <property type="entry name" value="GalP_Utransf_N"/>
</dbReference>
<evidence type="ECO:0000256" key="2">
    <source>
        <dbReference type="ARBA" id="ARBA00022695"/>
    </source>
</evidence>
<evidence type="ECO:0000256" key="5">
    <source>
        <dbReference type="PIRSR" id="PIRSR000808-3"/>
    </source>
</evidence>
<dbReference type="EMBL" id="CM001222">
    <property type="protein sequence ID" value="KEH25603.1"/>
    <property type="molecule type" value="Genomic_DNA"/>
</dbReference>
<comment type="cofactor">
    <cofactor evidence="5">
        <name>Zn(2+)</name>
        <dbReference type="ChEBI" id="CHEBI:29105"/>
    </cofactor>
    <text evidence="5">Binds 1 zinc ion per subunit.</text>
</comment>
<feature type="binding site" evidence="5">
    <location>
        <position position="55"/>
    </location>
    <ligand>
        <name>Zn(2+)</name>
        <dbReference type="ChEBI" id="CHEBI:29105"/>
    </ligand>
</feature>
<dbReference type="EMBL" id="PSQE01000006">
    <property type="protein sequence ID" value="RHN50801.1"/>
    <property type="molecule type" value="Genomic_DNA"/>
</dbReference>
<evidence type="ECO:0000256" key="1">
    <source>
        <dbReference type="ARBA" id="ARBA00022679"/>
    </source>
</evidence>
<evidence type="ECO:0000256" key="3">
    <source>
        <dbReference type="ARBA" id="ARBA00023277"/>
    </source>
</evidence>
<evidence type="ECO:0000313" key="9">
    <source>
        <dbReference type="EnsemblPlants" id="KEH25603"/>
    </source>
</evidence>
<keyword evidence="1 8" id="KW-0808">Transferase</keyword>
<feature type="active site" description="Tele-UMP-histidine intermediate" evidence="4">
    <location>
        <position position="177"/>
    </location>
</feature>
<keyword evidence="2 7" id="KW-0548">Nucleotidyltransferase</keyword>
<dbReference type="STRING" id="3880.A0A072U914"/>
<dbReference type="HOGENOM" id="CLU_029960_1_0_1"/>
<keyword evidence="5" id="KW-0479">Metal-binding</keyword>
<evidence type="ECO:0000256" key="4">
    <source>
        <dbReference type="PIRSR" id="PIRSR000808-1"/>
    </source>
</evidence>
<reference evidence="7 10" key="1">
    <citation type="journal article" date="2011" name="Nature">
        <title>The Medicago genome provides insight into the evolution of rhizobial symbioses.</title>
        <authorList>
            <person name="Young N.D."/>
            <person name="Debelle F."/>
            <person name="Oldroyd G.E."/>
            <person name="Geurts R."/>
            <person name="Cannon S.B."/>
            <person name="Udvardi M.K."/>
            <person name="Benedito V.A."/>
            <person name="Mayer K.F."/>
            <person name="Gouzy J."/>
            <person name="Schoof H."/>
            <person name="Van de Peer Y."/>
            <person name="Proost S."/>
            <person name="Cook D.R."/>
            <person name="Meyers B.C."/>
            <person name="Spannagl M."/>
            <person name="Cheung F."/>
            <person name="De Mita S."/>
            <person name="Krishnakumar V."/>
            <person name="Gundlach H."/>
            <person name="Zhou S."/>
            <person name="Mudge J."/>
            <person name="Bharti A.K."/>
            <person name="Murray J.D."/>
            <person name="Naoumkina M.A."/>
            <person name="Rosen B."/>
            <person name="Silverstein K.A."/>
            <person name="Tang H."/>
            <person name="Rombauts S."/>
            <person name="Zhao P.X."/>
            <person name="Zhou P."/>
            <person name="Barbe V."/>
            <person name="Bardou P."/>
            <person name="Bechner M."/>
            <person name="Bellec A."/>
            <person name="Berger A."/>
            <person name="Berges H."/>
            <person name="Bidwell S."/>
            <person name="Bisseling T."/>
            <person name="Choisne N."/>
            <person name="Couloux A."/>
            <person name="Denny R."/>
            <person name="Deshpande S."/>
            <person name="Dai X."/>
            <person name="Doyle J.J."/>
            <person name="Dudez A.M."/>
            <person name="Farmer A.D."/>
            <person name="Fouteau S."/>
            <person name="Franken C."/>
            <person name="Gibelin C."/>
            <person name="Gish J."/>
            <person name="Goldstein S."/>
            <person name="Gonzalez A.J."/>
            <person name="Green P.J."/>
            <person name="Hallab A."/>
            <person name="Hartog M."/>
            <person name="Hua A."/>
            <person name="Humphray S.J."/>
            <person name="Jeong D.H."/>
            <person name="Jing Y."/>
            <person name="Jocker A."/>
            <person name="Kenton S.M."/>
            <person name="Kim D.J."/>
            <person name="Klee K."/>
            <person name="Lai H."/>
            <person name="Lang C."/>
            <person name="Lin S."/>
            <person name="Macmil S.L."/>
            <person name="Magdelenat G."/>
            <person name="Matthews L."/>
            <person name="McCorrison J."/>
            <person name="Monaghan E.L."/>
            <person name="Mun J.H."/>
            <person name="Najar F.Z."/>
            <person name="Nicholson C."/>
            <person name="Noirot C."/>
            <person name="O'Bleness M."/>
            <person name="Paule C.R."/>
            <person name="Poulain J."/>
            <person name="Prion F."/>
            <person name="Qin B."/>
            <person name="Qu C."/>
            <person name="Retzel E.F."/>
            <person name="Riddle C."/>
            <person name="Sallet E."/>
            <person name="Samain S."/>
            <person name="Samson N."/>
            <person name="Sanders I."/>
            <person name="Saurat O."/>
            <person name="Scarpelli C."/>
            <person name="Schiex T."/>
            <person name="Segurens B."/>
            <person name="Severin A.J."/>
            <person name="Sherrier D.J."/>
            <person name="Shi R."/>
            <person name="Sims S."/>
            <person name="Singer S.R."/>
            <person name="Sinharoy S."/>
            <person name="Sterck L."/>
            <person name="Viollet A."/>
            <person name="Wang B.B."/>
            <person name="Wang K."/>
            <person name="Wang M."/>
            <person name="Wang X."/>
            <person name="Warfsmann J."/>
            <person name="Weissenbach J."/>
            <person name="White D.D."/>
            <person name="White J.D."/>
            <person name="Wiley G.B."/>
            <person name="Wincker P."/>
            <person name="Xing Y."/>
            <person name="Yang L."/>
            <person name="Yao Z."/>
            <person name="Ying F."/>
            <person name="Zhai J."/>
            <person name="Zhou L."/>
            <person name="Zuber A."/>
            <person name="Denarie J."/>
            <person name="Dixon R.A."/>
            <person name="May G.D."/>
            <person name="Schwartz D.C."/>
            <person name="Rogers J."/>
            <person name="Quetier F."/>
            <person name="Town C.D."/>
            <person name="Roe B.A."/>
        </authorList>
    </citation>
    <scope>NUCLEOTIDE SEQUENCE [LARGE SCALE GENOMIC DNA]</scope>
    <source>
        <strain evidence="7">A17</strain>
        <strain evidence="9 10">cv. Jemalong A17</strain>
    </source>
</reference>
<feature type="domain" description="Galactose-1-phosphate uridyl transferase N-terminal" evidence="6">
    <location>
        <begin position="8"/>
        <end position="187"/>
    </location>
</feature>
<dbReference type="GO" id="GO:0016779">
    <property type="term" value="F:nucleotidyltransferase activity"/>
    <property type="evidence" value="ECO:0000318"/>
    <property type="project" value="GO_Central"/>
</dbReference>
<dbReference type="InterPro" id="IPR053177">
    <property type="entry name" value="ADP-glucose_phosphorylase"/>
</dbReference>
<dbReference type="Gramene" id="rna35135">
    <property type="protein sequence ID" value="RHN50801.1"/>
    <property type="gene ID" value="gene35135"/>
</dbReference>
<dbReference type="EC" id="2.7.7.12" evidence="8"/>
<dbReference type="PANTHER" id="PTHR42763:SF2">
    <property type="entry name" value="ADP-GLUCOSE PHOSPHORYLASE"/>
    <property type="match status" value="1"/>
</dbReference>
<dbReference type="OrthoDB" id="418412at2759"/>
<evidence type="ECO:0000313" key="8">
    <source>
        <dbReference type="EMBL" id="RHN50801.1"/>
    </source>
</evidence>
<dbReference type="EnsemblPlants" id="KEH25603">
    <property type="protein sequence ID" value="KEH25603"/>
    <property type="gene ID" value="MTR_6g029470"/>
</dbReference>
<dbReference type="SUPFAM" id="SSF54197">
    <property type="entry name" value="HIT-like"/>
    <property type="match status" value="2"/>
</dbReference>
<sequence length="341" mass="38011">MSSSSTSKNQNSPQLRKDIIFNRWVIFSPARSKRPSDFKSKSSSSSSSNPTGVRCPFCIGNEHQCAPEIFRVPDNNPNWKIRVIENLYPALSRELADPVDETGSASSVLDGFGFHDVVIETPDHDVVLSDLEREGIGEVFVAYCDRILELGKRNSIKYVQVFKNHGAAAGASMSHSHSQMIALPIIPPSVSARLGSMKEYFDQTGKCSICEIQQEDLLIDSSTYFFSLVPYAASFPFEIWIVPRYHSAHFHELDAEKAADLGGLLKQMLRKISLQLNDPPFNFMIHTSPLHGDESELAYTHWFIQIVPQLIGTAGFELATGCYINPVFPEDAAKILREVNV</sequence>
<evidence type="ECO:0000259" key="6">
    <source>
        <dbReference type="Pfam" id="PF01087"/>
    </source>
</evidence>
<keyword evidence="5" id="KW-0862">Zinc</keyword>
<name>A0A072U914_MEDTR</name>
<feature type="binding site" evidence="5">
    <location>
        <position position="58"/>
    </location>
    <ligand>
        <name>Zn(2+)</name>
        <dbReference type="ChEBI" id="CHEBI:29105"/>
    </ligand>
</feature>
<dbReference type="KEGG" id="mtr:11414501"/>
<reference evidence="8" key="4">
    <citation type="journal article" date="2018" name="Nat. Plants">
        <title>Whole-genome landscape of Medicago truncatula symbiotic genes.</title>
        <authorList>
            <person name="Pecrix Y."/>
            <person name="Gamas P."/>
            <person name="Carrere S."/>
        </authorList>
    </citation>
    <scope>NUCLEOTIDE SEQUENCE</scope>
    <source>
        <tissue evidence="8">Leaves</tissue>
    </source>
</reference>
<dbReference type="InterPro" id="IPR036265">
    <property type="entry name" value="HIT-like_sf"/>
</dbReference>
<dbReference type="ExpressionAtlas" id="A0A072U914">
    <property type="expression patterns" value="differential"/>
</dbReference>
<accession>A0A072U914</accession>
<keyword evidence="3" id="KW-0119">Carbohydrate metabolism</keyword>
<dbReference type="InterPro" id="IPR001937">
    <property type="entry name" value="GalP_UDPtransf1"/>
</dbReference>
<dbReference type="Pfam" id="PF01087">
    <property type="entry name" value="GalP_UDP_transf"/>
    <property type="match status" value="1"/>
</dbReference>
<dbReference type="NCBIfam" id="TIGR00209">
    <property type="entry name" value="galT_1"/>
    <property type="match status" value="1"/>
</dbReference>
<dbReference type="GO" id="GO:0008270">
    <property type="term" value="F:zinc ion binding"/>
    <property type="evidence" value="ECO:0007669"/>
    <property type="project" value="InterPro"/>
</dbReference>
<organism evidence="7 10">
    <name type="scientific">Medicago truncatula</name>
    <name type="common">Barrel medic</name>
    <name type="synonym">Medicago tribuloides</name>
    <dbReference type="NCBI Taxonomy" id="3880"/>
    <lineage>
        <taxon>Eukaryota</taxon>
        <taxon>Viridiplantae</taxon>
        <taxon>Streptophyta</taxon>
        <taxon>Embryophyta</taxon>
        <taxon>Tracheophyta</taxon>
        <taxon>Spermatophyta</taxon>
        <taxon>Magnoliopsida</taxon>
        <taxon>eudicotyledons</taxon>
        <taxon>Gunneridae</taxon>
        <taxon>Pentapetalae</taxon>
        <taxon>rosids</taxon>
        <taxon>fabids</taxon>
        <taxon>Fabales</taxon>
        <taxon>Fabaceae</taxon>
        <taxon>Papilionoideae</taxon>
        <taxon>50 kb inversion clade</taxon>
        <taxon>NPAAA clade</taxon>
        <taxon>Hologalegina</taxon>
        <taxon>IRL clade</taxon>
        <taxon>Trifolieae</taxon>
        <taxon>Medicago</taxon>
    </lineage>
</organism>
<evidence type="ECO:0000313" key="10">
    <source>
        <dbReference type="Proteomes" id="UP000002051"/>
    </source>
</evidence>
<dbReference type="Proteomes" id="UP000265566">
    <property type="component" value="Chromosome 6"/>
</dbReference>
<dbReference type="PIRSF" id="PIRSF000808">
    <property type="entry name" value="GalT"/>
    <property type="match status" value="1"/>
</dbReference>
<reference evidence="7 10" key="2">
    <citation type="journal article" date="2014" name="BMC Genomics">
        <title>An improved genome release (version Mt4.0) for the model legume Medicago truncatula.</title>
        <authorList>
            <person name="Tang H."/>
            <person name="Krishnakumar V."/>
            <person name="Bidwell S."/>
            <person name="Rosen B."/>
            <person name="Chan A."/>
            <person name="Zhou S."/>
            <person name="Gentzbittel L."/>
            <person name="Childs K.L."/>
            <person name="Yandell M."/>
            <person name="Gundlach H."/>
            <person name="Mayer K.F."/>
            <person name="Schwartz D.C."/>
            <person name="Town C.D."/>
        </authorList>
    </citation>
    <scope>GENOME REANNOTATION</scope>
    <source>
        <strain evidence="7">A17</strain>
        <strain evidence="9 10">cv. Jemalong A17</strain>
    </source>
</reference>
<feature type="binding site" evidence="5">
    <location>
        <position position="124"/>
    </location>
    <ligand>
        <name>Zn(2+)</name>
        <dbReference type="ChEBI" id="CHEBI:29105"/>
    </ligand>
</feature>
<dbReference type="PANTHER" id="PTHR42763">
    <property type="entry name" value="ADP-GLUCOSE PHOSPHORYLASE"/>
    <property type="match status" value="1"/>
</dbReference>
<evidence type="ECO:0000313" key="7">
    <source>
        <dbReference type="EMBL" id="KEH25603.1"/>
    </source>
</evidence>
<keyword evidence="10" id="KW-1185">Reference proteome</keyword>
<dbReference type="GO" id="GO:0008108">
    <property type="term" value="F:UDP-glucose:hexose-1-phosphate uridylyltransferase activity"/>
    <property type="evidence" value="ECO:0007669"/>
    <property type="project" value="UniProtKB-EC"/>
</dbReference>
<reference evidence="9" key="3">
    <citation type="submission" date="2015-04" db="UniProtKB">
        <authorList>
            <consortium name="EnsemblPlants"/>
        </authorList>
    </citation>
    <scope>IDENTIFICATION</scope>
    <source>
        <strain evidence="9">cv. Jemalong A17</strain>
    </source>
</reference>
<proteinExistence type="predicted"/>
<dbReference type="GO" id="GO:0006012">
    <property type="term" value="P:galactose metabolic process"/>
    <property type="evidence" value="ECO:0007669"/>
    <property type="project" value="InterPro"/>
</dbReference>
<dbReference type="Gene3D" id="3.30.428.10">
    <property type="entry name" value="HIT-like"/>
    <property type="match status" value="2"/>
</dbReference>
<dbReference type="AlphaFoldDB" id="A0A072U914"/>
<dbReference type="Proteomes" id="UP000002051">
    <property type="component" value="Chromosome 6"/>
</dbReference>
<feature type="binding site" evidence="5">
    <location>
        <position position="175"/>
    </location>
    <ligand>
        <name>Zn(2+)</name>
        <dbReference type="ChEBI" id="CHEBI:29105"/>
    </ligand>
</feature>
<gene>
    <name evidence="9" type="primary">11414501</name>
    <name evidence="7" type="ordered locus">MTR_6g029470</name>
    <name evidence="8" type="ORF">MtrunA17_Chr6g0461471</name>
</gene>